<accession>A0ACD4NKS4</accession>
<evidence type="ECO:0000313" key="1">
    <source>
        <dbReference type="EMBL" id="WAJ27403.1"/>
    </source>
</evidence>
<name>A0ACD4NKS4_9HYPH</name>
<protein>
    <submittedName>
        <fullName evidence="1">Uncharacterized protein</fullName>
    </submittedName>
</protein>
<dbReference type="EMBL" id="CP113520">
    <property type="protein sequence ID" value="WAJ27403.1"/>
    <property type="molecule type" value="Genomic_DNA"/>
</dbReference>
<organism evidence="1 2">
    <name type="scientific">Antarcticirhabdus aurantiaca</name>
    <dbReference type="NCBI Taxonomy" id="2606717"/>
    <lineage>
        <taxon>Bacteria</taxon>
        <taxon>Pseudomonadati</taxon>
        <taxon>Pseudomonadota</taxon>
        <taxon>Alphaproteobacteria</taxon>
        <taxon>Hyphomicrobiales</taxon>
        <taxon>Aurantimonadaceae</taxon>
        <taxon>Antarcticirhabdus</taxon>
    </lineage>
</organism>
<proteinExistence type="predicted"/>
<evidence type="ECO:0000313" key="2">
    <source>
        <dbReference type="Proteomes" id="UP001163223"/>
    </source>
</evidence>
<reference evidence="1" key="1">
    <citation type="submission" date="2022-11" db="EMBL/GenBank/DDBJ databases">
        <title>beta-Carotene-producing bacterium, Jeongeuplla avenae sp. nov., alleviates the salt stress of Arabidopsis seedlings.</title>
        <authorList>
            <person name="Jiang L."/>
            <person name="Lee J."/>
        </authorList>
    </citation>
    <scope>NUCLEOTIDE SEQUENCE</scope>
    <source>
        <strain evidence="1">DY_R2A_6</strain>
    </source>
</reference>
<sequence length="51" mass="5461">MIPPVPYAIRLPLALVVISSAVVLRASANAVSDVLGALARWIVPEHEARTR</sequence>
<gene>
    <name evidence="1" type="ORF">OXU80_21535</name>
</gene>
<keyword evidence="2" id="KW-1185">Reference proteome</keyword>
<dbReference type="Proteomes" id="UP001163223">
    <property type="component" value="Chromosome"/>
</dbReference>